<evidence type="ECO:0000313" key="1">
    <source>
        <dbReference type="EMBL" id="MBE7941253.1"/>
    </source>
</evidence>
<accession>A0ABR9SG04</accession>
<organism evidence="1 2">
    <name type="scientific">Ramlibacter aquaticus</name>
    <dbReference type="NCBI Taxonomy" id="2780094"/>
    <lineage>
        <taxon>Bacteria</taxon>
        <taxon>Pseudomonadati</taxon>
        <taxon>Pseudomonadota</taxon>
        <taxon>Betaproteobacteria</taxon>
        <taxon>Burkholderiales</taxon>
        <taxon>Comamonadaceae</taxon>
        <taxon>Ramlibacter</taxon>
    </lineage>
</organism>
<dbReference type="EMBL" id="JADDOJ010000043">
    <property type="protein sequence ID" value="MBE7941253.1"/>
    <property type="molecule type" value="Genomic_DNA"/>
</dbReference>
<dbReference type="Pfam" id="PF11219">
    <property type="entry name" value="DUF3014"/>
    <property type="match status" value="1"/>
</dbReference>
<gene>
    <name evidence="1" type="ORF">IM725_11790</name>
</gene>
<sequence length="204" mass="22459">PLQAADLPGALEALLGRQGVASFLRADDFARRLVATVDNLGRAHAPSSLWPVAATPGRFGVDESGGSTVAALDNAARYTPWVQWVERVDAAKAVALYRRMYPLLQAQYQQLGYPGRQFQGRLLEVIGLLLDTPEPAQPPTLQLLQFTGEVASQRPWVHYEFTDPALEALPAGQKILLRVGLVNERRLKKKLAEFRDALRTPPVN</sequence>
<protein>
    <submittedName>
        <fullName evidence="1">DUF3014 domain-containing protein</fullName>
    </submittedName>
</protein>
<keyword evidence="2" id="KW-1185">Reference proteome</keyword>
<evidence type="ECO:0000313" key="2">
    <source>
        <dbReference type="Proteomes" id="UP000715965"/>
    </source>
</evidence>
<comment type="caution">
    <text evidence="1">The sequence shown here is derived from an EMBL/GenBank/DDBJ whole genome shotgun (WGS) entry which is preliminary data.</text>
</comment>
<name>A0ABR9SG04_9BURK</name>
<reference evidence="1 2" key="1">
    <citation type="submission" date="2020-10" db="EMBL/GenBank/DDBJ databases">
        <title>Draft genome of Ramlibacter aquaticus LMG 30558.</title>
        <authorList>
            <person name="Props R."/>
        </authorList>
    </citation>
    <scope>NUCLEOTIDE SEQUENCE [LARGE SCALE GENOMIC DNA]</scope>
    <source>
        <strain evidence="1 2">LMG 30558</strain>
    </source>
</reference>
<dbReference type="InterPro" id="IPR021382">
    <property type="entry name" value="DUF3014"/>
</dbReference>
<proteinExistence type="predicted"/>
<feature type="non-terminal residue" evidence="1">
    <location>
        <position position="1"/>
    </location>
</feature>
<dbReference type="Proteomes" id="UP000715965">
    <property type="component" value="Unassembled WGS sequence"/>
</dbReference>
<dbReference type="RefSeq" id="WP_193780792.1">
    <property type="nucleotide sequence ID" value="NZ_JADDOJ010000043.1"/>
</dbReference>